<keyword evidence="2" id="KW-0812">Transmembrane</keyword>
<reference evidence="3" key="2">
    <citation type="journal article" date="2021" name="Microbiome">
        <title>Successional dynamics and alternative stable states in a saline activated sludge microbial community over 9 years.</title>
        <authorList>
            <person name="Wang Y."/>
            <person name="Ye J."/>
            <person name="Ju F."/>
            <person name="Liu L."/>
            <person name="Boyd J.A."/>
            <person name="Deng Y."/>
            <person name="Parks D.H."/>
            <person name="Jiang X."/>
            <person name="Yin X."/>
            <person name="Woodcroft B.J."/>
            <person name="Tyson G.W."/>
            <person name="Hugenholtz P."/>
            <person name="Polz M.F."/>
            <person name="Zhang T."/>
        </authorList>
    </citation>
    <scope>NUCLEOTIDE SEQUENCE</scope>
    <source>
        <strain evidence="3">HKST-UBA02</strain>
    </source>
</reference>
<protein>
    <submittedName>
        <fullName evidence="3">DUF2723 domain-containing protein</fullName>
    </submittedName>
</protein>
<reference evidence="3" key="1">
    <citation type="submission" date="2020-04" db="EMBL/GenBank/DDBJ databases">
        <authorList>
            <person name="Zhang T."/>
        </authorList>
    </citation>
    <scope>NUCLEOTIDE SEQUENCE</scope>
    <source>
        <strain evidence="3">HKST-UBA02</strain>
    </source>
</reference>
<comment type="caution">
    <text evidence="3">The sequence shown here is derived from an EMBL/GenBank/DDBJ whole genome shotgun (WGS) entry which is preliminary data.</text>
</comment>
<dbReference type="SUPFAM" id="SSF48452">
    <property type="entry name" value="TPR-like"/>
    <property type="match status" value="1"/>
</dbReference>
<dbReference type="InterPro" id="IPR052724">
    <property type="entry name" value="GT117_domain-containing"/>
</dbReference>
<feature type="transmembrane region" description="Helical" evidence="2">
    <location>
        <begin position="112"/>
        <end position="130"/>
    </location>
</feature>
<feature type="transmembrane region" description="Helical" evidence="2">
    <location>
        <begin position="142"/>
        <end position="161"/>
    </location>
</feature>
<evidence type="ECO:0000313" key="3">
    <source>
        <dbReference type="EMBL" id="MCA9755984.1"/>
    </source>
</evidence>
<proteinExistence type="predicted"/>
<feature type="transmembrane region" description="Helical" evidence="2">
    <location>
        <begin position="173"/>
        <end position="202"/>
    </location>
</feature>
<feature type="transmembrane region" description="Helical" evidence="2">
    <location>
        <begin position="208"/>
        <end position="226"/>
    </location>
</feature>
<keyword evidence="2" id="KW-1133">Transmembrane helix</keyword>
<accession>A0A956NFG4</accession>
<feature type="transmembrane region" description="Helical" evidence="2">
    <location>
        <begin position="273"/>
        <end position="293"/>
    </location>
</feature>
<dbReference type="EMBL" id="JAGQHS010000038">
    <property type="protein sequence ID" value="MCA9755984.1"/>
    <property type="molecule type" value="Genomic_DNA"/>
</dbReference>
<dbReference type="Pfam" id="PF11028">
    <property type="entry name" value="TMEM260-like"/>
    <property type="match status" value="1"/>
</dbReference>
<dbReference type="Gene3D" id="1.25.40.10">
    <property type="entry name" value="Tetratricopeptide repeat domain"/>
    <property type="match status" value="1"/>
</dbReference>
<evidence type="ECO:0000256" key="2">
    <source>
        <dbReference type="SAM" id="Phobius"/>
    </source>
</evidence>
<keyword evidence="1" id="KW-0802">TPR repeat</keyword>
<keyword evidence="2" id="KW-0472">Membrane</keyword>
<dbReference type="InterPro" id="IPR019734">
    <property type="entry name" value="TPR_rpt"/>
</dbReference>
<gene>
    <name evidence="3" type="ORF">KDA27_09300</name>
</gene>
<feature type="transmembrane region" description="Helical" evidence="2">
    <location>
        <begin position="383"/>
        <end position="401"/>
    </location>
</feature>
<name>A0A956NFG4_UNCEI</name>
<dbReference type="PANTHER" id="PTHR16214">
    <property type="entry name" value="TRANSMEMBRANE PROTEIN 260"/>
    <property type="match status" value="1"/>
</dbReference>
<feature type="transmembrane region" description="Helical" evidence="2">
    <location>
        <begin position="79"/>
        <end position="100"/>
    </location>
</feature>
<dbReference type="Pfam" id="PF13432">
    <property type="entry name" value="TPR_16"/>
    <property type="match status" value="1"/>
</dbReference>
<evidence type="ECO:0000256" key="1">
    <source>
        <dbReference type="PROSITE-ProRule" id="PRU00339"/>
    </source>
</evidence>
<dbReference type="SMART" id="SM00028">
    <property type="entry name" value="TPR"/>
    <property type="match status" value="3"/>
</dbReference>
<evidence type="ECO:0000313" key="4">
    <source>
        <dbReference type="Proteomes" id="UP000739538"/>
    </source>
</evidence>
<feature type="transmembrane region" description="Helical" evidence="2">
    <location>
        <begin position="446"/>
        <end position="463"/>
    </location>
</feature>
<feature type="transmembrane region" description="Helical" evidence="2">
    <location>
        <begin position="233"/>
        <end position="253"/>
    </location>
</feature>
<dbReference type="PROSITE" id="PS50005">
    <property type="entry name" value="TPR"/>
    <property type="match status" value="1"/>
</dbReference>
<organism evidence="3 4">
    <name type="scientific">Eiseniibacteriota bacterium</name>
    <dbReference type="NCBI Taxonomy" id="2212470"/>
    <lineage>
        <taxon>Bacteria</taxon>
        <taxon>Candidatus Eiseniibacteriota</taxon>
    </lineage>
</organism>
<feature type="repeat" description="TPR" evidence="1">
    <location>
        <begin position="767"/>
        <end position="800"/>
    </location>
</feature>
<feature type="transmembrane region" description="Helical" evidence="2">
    <location>
        <begin position="413"/>
        <end position="434"/>
    </location>
</feature>
<sequence length="860" mass="97340">MKFRFGSDLLGALIVFLVTQWVFLFTMTIECPFWDSGEFIATSYILGIPHPPGTPLYVIIGRVFAMLPLFDMVATRVNYLSAFASSLAAVFTYLVTVEFYRNWFRNDAAGPRPIIGMMAGFLAAGFTAFGRTFWDNAIEAEVYAFSNLIMALCFWLILKWAQPGDRSRKMGLFILLYYLLCLSMGIHLGTFLVLPGIILFALLTDRRLFGETVPGAMVVAGVVVLLHPGMLPTLGIAIYGSVFGLVLILSLISIGAELTGGKPVHPLFGTKGLLTWCLFVAVLGISTHLYLLIRAQSGVAINEADPGSFASLWKVLIRDQYKPPNPFSFRKASWAVQFGTHFFRYAQDQYDLGWKLRALALWLPYVLGAVGLVGQAIRRQKDAVLMLVTYLITSVGLVFYLNFREDEVRDRDYFFVASFQFFAVWIGLGVAYLLEEVRTMLKNSSPAMQNAAIGMLAVLFFLLPMSRVTAGWYEHDRTRFFVASDFAYNVLDSLQPDAILFTNGDNDTFPLWYMQEVEGFRKDVRVVNLSLLNTEWYLRQLRDLEPKVDHGWSDEQCLMVEEFSALSAYYYQFKKMSREQYAAQLQAAGIRPYVRTLDAALLAKDVATARIIDLYYGKRPLYMALTVPDQMGLDNRLVQEGIVFRIDEPQGTDPRVDGPRSEELLVDAYRYRGILDQNGKHDRSSYLDPNSARLVQNYAASHLSLAQELVRKGRTEEALTMAYRAREISPRASAVNYSLGVLLQRLGRYEDMETLFRSAIESGNITPDTYSFLGLAIELQSRFGEAEKVYEEAVSVFPDDFELRRILFALRWRDLKRYQEAVDVLDSWSRLHPEDSQVRAAISAYRDSANILTGRSPNSP</sequence>
<dbReference type="InterPro" id="IPR021280">
    <property type="entry name" value="TMEM260-like"/>
</dbReference>
<dbReference type="AlphaFoldDB" id="A0A956NFG4"/>
<dbReference type="Proteomes" id="UP000739538">
    <property type="component" value="Unassembled WGS sequence"/>
</dbReference>
<feature type="transmembrane region" description="Helical" evidence="2">
    <location>
        <begin position="9"/>
        <end position="29"/>
    </location>
</feature>
<dbReference type="InterPro" id="IPR011990">
    <property type="entry name" value="TPR-like_helical_dom_sf"/>
</dbReference>
<dbReference type="PANTHER" id="PTHR16214:SF3">
    <property type="entry name" value="TRANSMEMBRANE PROTEIN 260"/>
    <property type="match status" value="1"/>
</dbReference>